<dbReference type="PANTHER" id="PTHR33567">
    <property type="entry name" value="CHROMATE ION TRANSPORTER (EUROFUNG)"/>
    <property type="match status" value="1"/>
</dbReference>
<dbReference type="InterPro" id="IPR003370">
    <property type="entry name" value="Chromate_transpt"/>
</dbReference>
<keyword evidence="5 7" id="KW-1133">Transmembrane helix</keyword>
<organism evidence="8 9">
    <name type="scientific">Aquamicrobium terrae</name>
    <dbReference type="NCBI Taxonomy" id="1324945"/>
    <lineage>
        <taxon>Bacteria</taxon>
        <taxon>Pseudomonadati</taxon>
        <taxon>Pseudomonadota</taxon>
        <taxon>Alphaproteobacteria</taxon>
        <taxon>Hyphomicrobiales</taxon>
        <taxon>Phyllobacteriaceae</taxon>
        <taxon>Aquamicrobium</taxon>
    </lineage>
</organism>
<keyword evidence="6 7" id="KW-0472">Membrane</keyword>
<dbReference type="EMBL" id="JBEPML010000014">
    <property type="protein sequence ID" value="MET3793465.1"/>
    <property type="molecule type" value="Genomic_DNA"/>
</dbReference>
<evidence type="ECO:0000313" key="9">
    <source>
        <dbReference type="Proteomes" id="UP001549076"/>
    </source>
</evidence>
<dbReference type="PANTHER" id="PTHR33567:SF3">
    <property type="entry name" value="CHROMATE ION TRANSPORTER (EUROFUNG)"/>
    <property type="match status" value="1"/>
</dbReference>
<sequence>MSGNYRNPQTYHWLQPGEMLDGLGMAETTPGPLIMVTQFVGFMGAFRAPGSLDPLLAATLGGLLTTWVTFTPCFLWIFLGAPFVEALRSNRALSAALATITAAVVGVILNLAVWFGLHVLFGELIEVSGFGMSVDVPVLSSVNVASLVLTLGALIAVFRFKVGMLPVLAACSGAGLLSGLVSGTL</sequence>
<proteinExistence type="inferred from homology"/>
<feature type="transmembrane region" description="Helical" evidence="7">
    <location>
        <begin position="165"/>
        <end position="183"/>
    </location>
</feature>
<keyword evidence="9" id="KW-1185">Reference proteome</keyword>
<evidence type="ECO:0000256" key="5">
    <source>
        <dbReference type="ARBA" id="ARBA00022989"/>
    </source>
</evidence>
<evidence type="ECO:0000256" key="7">
    <source>
        <dbReference type="SAM" id="Phobius"/>
    </source>
</evidence>
<feature type="transmembrane region" description="Helical" evidence="7">
    <location>
        <begin position="55"/>
        <end position="81"/>
    </location>
</feature>
<evidence type="ECO:0000256" key="2">
    <source>
        <dbReference type="ARBA" id="ARBA00005262"/>
    </source>
</evidence>
<protein>
    <submittedName>
        <fullName evidence="8">Chromate transport protein ChrA</fullName>
    </submittedName>
</protein>
<feature type="transmembrane region" description="Helical" evidence="7">
    <location>
        <begin position="137"/>
        <end position="158"/>
    </location>
</feature>
<reference evidence="8 9" key="1">
    <citation type="submission" date="2024-06" db="EMBL/GenBank/DDBJ databases">
        <title>Genomic Encyclopedia of Type Strains, Phase IV (KMG-IV): sequencing the most valuable type-strain genomes for metagenomic binning, comparative biology and taxonomic classification.</title>
        <authorList>
            <person name="Goeker M."/>
        </authorList>
    </citation>
    <scope>NUCLEOTIDE SEQUENCE [LARGE SCALE GENOMIC DNA]</scope>
    <source>
        <strain evidence="8 9">DSM 27865</strain>
    </source>
</reference>
<keyword evidence="3" id="KW-1003">Cell membrane</keyword>
<name>A0ABV2N319_9HYPH</name>
<accession>A0ABV2N319</accession>
<evidence type="ECO:0000256" key="1">
    <source>
        <dbReference type="ARBA" id="ARBA00004651"/>
    </source>
</evidence>
<dbReference type="Pfam" id="PF02417">
    <property type="entry name" value="Chromate_transp"/>
    <property type="match status" value="1"/>
</dbReference>
<evidence type="ECO:0000256" key="4">
    <source>
        <dbReference type="ARBA" id="ARBA00022692"/>
    </source>
</evidence>
<comment type="caution">
    <text evidence="8">The sequence shown here is derived from an EMBL/GenBank/DDBJ whole genome shotgun (WGS) entry which is preliminary data.</text>
</comment>
<gene>
    <name evidence="8" type="ORF">ABID37_003693</name>
</gene>
<comment type="subcellular location">
    <subcellularLocation>
        <location evidence="1">Cell membrane</location>
        <topology evidence="1">Multi-pass membrane protein</topology>
    </subcellularLocation>
</comment>
<evidence type="ECO:0000256" key="6">
    <source>
        <dbReference type="ARBA" id="ARBA00023136"/>
    </source>
</evidence>
<evidence type="ECO:0000313" key="8">
    <source>
        <dbReference type="EMBL" id="MET3793465.1"/>
    </source>
</evidence>
<feature type="transmembrane region" description="Helical" evidence="7">
    <location>
        <begin position="93"/>
        <end position="117"/>
    </location>
</feature>
<dbReference type="Proteomes" id="UP001549076">
    <property type="component" value="Unassembled WGS sequence"/>
</dbReference>
<keyword evidence="4 7" id="KW-0812">Transmembrane</keyword>
<evidence type="ECO:0000256" key="3">
    <source>
        <dbReference type="ARBA" id="ARBA00022475"/>
    </source>
</evidence>
<comment type="similarity">
    <text evidence="2">Belongs to the chromate ion transporter (CHR) (TC 2.A.51) family.</text>
</comment>